<evidence type="ECO:0000256" key="10">
    <source>
        <dbReference type="HAMAP-Rule" id="MF_00454"/>
    </source>
</evidence>
<organism evidence="11 12">
    <name type="scientific">Corynebacterium appendicis CIP 107643</name>
    <dbReference type="NCBI Taxonomy" id="1161099"/>
    <lineage>
        <taxon>Bacteria</taxon>
        <taxon>Bacillati</taxon>
        <taxon>Actinomycetota</taxon>
        <taxon>Actinomycetes</taxon>
        <taxon>Mycobacteriales</taxon>
        <taxon>Corynebacteriaceae</taxon>
        <taxon>Corynebacterium</taxon>
    </lineage>
</organism>
<sequence>MTPRTPQYQGPEGVVGSHLLEALSTEDGIRTVFLLFVLVGAGAFLGGMARSALSTLLPGRTGTFAANMVGSAVVGFSAALPVLWPAFLGAGFAGAVSTLSTMAKEMGAMVRQKQWWPLARYVLVTCAFGIVAAWFGLKYGLRVMPAF</sequence>
<keyword evidence="10" id="KW-0915">Sodium</keyword>
<feature type="transmembrane region" description="Helical" evidence="10">
    <location>
        <begin position="73"/>
        <end position="97"/>
    </location>
</feature>
<dbReference type="HAMAP" id="MF_00454">
    <property type="entry name" value="FluC"/>
    <property type="match status" value="1"/>
</dbReference>
<dbReference type="PANTHER" id="PTHR28259:SF1">
    <property type="entry name" value="FLUORIDE EXPORT PROTEIN 1-RELATED"/>
    <property type="match status" value="1"/>
</dbReference>
<evidence type="ECO:0000256" key="4">
    <source>
        <dbReference type="ARBA" id="ARBA00022989"/>
    </source>
</evidence>
<proteinExistence type="inferred from homology"/>
<protein>
    <recommendedName>
        <fullName evidence="10">Fluoride-specific ion channel FluC</fullName>
    </recommendedName>
</protein>
<name>A0A1N7K6Z3_9CORY</name>
<dbReference type="EMBL" id="FTOF01000015">
    <property type="protein sequence ID" value="SIS57308.1"/>
    <property type="molecule type" value="Genomic_DNA"/>
</dbReference>
<dbReference type="GO" id="GO:0062054">
    <property type="term" value="F:fluoride channel activity"/>
    <property type="evidence" value="ECO:0007669"/>
    <property type="project" value="UniProtKB-UniRule"/>
</dbReference>
<feature type="transmembrane region" description="Helical" evidence="10">
    <location>
        <begin position="118"/>
        <end position="137"/>
    </location>
</feature>
<evidence type="ECO:0000256" key="6">
    <source>
        <dbReference type="ARBA" id="ARBA00023303"/>
    </source>
</evidence>
<dbReference type="GO" id="GO:0005886">
    <property type="term" value="C:plasma membrane"/>
    <property type="evidence" value="ECO:0007669"/>
    <property type="project" value="UniProtKB-SubCell"/>
</dbReference>
<evidence type="ECO:0000313" key="11">
    <source>
        <dbReference type="EMBL" id="SIS57308.1"/>
    </source>
</evidence>
<keyword evidence="12" id="KW-1185">Reference proteome</keyword>
<accession>A0A1N7K6Z3</accession>
<reference evidence="12" key="1">
    <citation type="submission" date="2017-01" db="EMBL/GenBank/DDBJ databases">
        <authorList>
            <person name="Varghese N."/>
            <person name="Submissions S."/>
        </authorList>
    </citation>
    <scope>NUCLEOTIDE SEQUENCE [LARGE SCALE GENOMIC DNA]</scope>
    <source>
        <strain evidence="12">DSM 44531</strain>
    </source>
</reference>
<dbReference type="GO" id="GO:0140114">
    <property type="term" value="P:cellular detoxification of fluoride"/>
    <property type="evidence" value="ECO:0007669"/>
    <property type="project" value="UniProtKB-UniRule"/>
</dbReference>
<keyword evidence="2 10" id="KW-1003">Cell membrane</keyword>
<evidence type="ECO:0000256" key="8">
    <source>
        <dbReference type="ARBA" id="ARBA00035585"/>
    </source>
</evidence>
<keyword evidence="10" id="KW-0479">Metal-binding</keyword>
<feature type="binding site" evidence="10">
    <location>
        <position position="97"/>
    </location>
    <ligand>
        <name>Na(+)</name>
        <dbReference type="ChEBI" id="CHEBI:29101"/>
        <note>structural</note>
    </ligand>
</feature>
<evidence type="ECO:0000256" key="3">
    <source>
        <dbReference type="ARBA" id="ARBA00022692"/>
    </source>
</evidence>
<evidence type="ECO:0000256" key="2">
    <source>
        <dbReference type="ARBA" id="ARBA00022475"/>
    </source>
</evidence>
<comment type="function">
    <text evidence="9 10">Fluoride-specific ion channel. Important for reducing fluoride concentration in the cell, thus reducing its toxicity.</text>
</comment>
<comment type="subcellular location">
    <subcellularLocation>
        <location evidence="1 10">Cell membrane</location>
        <topology evidence="1 10">Multi-pass membrane protein</topology>
    </subcellularLocation>
</comment>
<dbReference type="AlphaFoldDB" id="A0A1N7K6Z3"/>
<feature type="transmembrane region" description="Helical" evidence="10">
    <location>
        <begin position="32"/>
        <end position="53"/>
    </location>
</feature>
<evidence type="ECO:0000256" key="7">
    <source>
        <dbReference type="ARBA" id="ARBA00035120"/>
    </source>
</evidence>
<keyword evidence="3 10" id="KW-0812">Transmembrane</keyword>
<dbReference type="PANTHER" id="PTHR28259">
    <property type="entry name" value="FLUORIDE EXPORT PROTEIN 1-RELATED"/>
    <property type="match status" value="1"/>
</dbReference>
<keyword evidence="10" id="KW-0813">Transport</keyword>
<evidence type="ECO:0000256" key="1">
    <source>
        <dbReference type="ARBA" id="ARBA00004651"/>
    </source>
</evidence>
<keyword evidence="10" id="KW-0406">Ion transport</keyword>
<evidence type="ECO:0000256" key="5">
    <source>
        <dbReference type="ARBA" id="ARBA00023136"/>
    </source>
</evidence>
<dbReference type="GO" id="GO:0046872">
    <property type="term" value="F:metal ion binding"/>
    <property type="evidence" value="ECO:0007669"/>
    <property type="project" value="UniProtKB-KW"/>
</dbReference>
<feature type="binding site" evidence="10">
    <location>
        <position position="94"/>
    </location>
    <ligand>
        <name>Na(+)</name>
        <dbReference type="ChEBI" id="CHEBI:29101"/>
        <note>structural</note>
    </ligand>
</feature>
<gene>
    <name evidence="10" type="primary">fluC</name>
    <name evidence="10" type="synonym">crcB</name>
    <name evidence="11" type="ORF">SAMN05444817_1154</name>
</gene>
<evidence type="ECO:0000256" key="9">
    <source>
        <dbReference type="ARBA" id="ARBA00049940"/>
    </source>
</evidence>
<dbReference type="InterPro" id="IPR003691">
    <property type="entry name" value="FluC"/>
</dbReference>
<dbReference type="Pfam" id="PF02537">
    <property type="entry name" value="CRCB"/>
    <property type="match status" value="1"/>
</dbReference>
<dbReference type="STRING" id="1161099.SAMN05444817_1154"/>
<dbReference type="Proteomes" id="UP000186292">
    <property type="component" value="Unassembled WGS sequence"/>
</dbReference>
<keyword evidence="6 10" id="KW-0407">Ion channel</keyword>
<comment type="similarity">
    <text evidence="7 10">Belongs to the fluoride channel Fluc/FEX (TC 1.A.43) family.</text>
</comment>
<keyword evidence="4 10" id="KW-1133">Transmembrane helix</keyword>
<keyword evidence="5 10" id="KW-0472">Membrane</keyword>
<comment type="catalytic activity">
    <reaction evidence="8">
        <text>fluoride(in) = fluoride(out)</text>
        <dbReference type="Rhea" id="RHEA:76159"/>
        <dbReference type="ChEBI" id="CHEBI:17051"/>
    </reaction>
    <physiologicalReaction direction="left-to-right" evidence="8">
        <dbReference type="Rhea" id="RHEA:76160"/>
    </physiologicalReaction>
</comment>
<dbReference type="RefSeq" id="WP_234958995.1">
    <property type="nucleotide sequence ID" value="NZ_CP046976.1"/>
</dbReference>
<comment type="activity regulation">
    <text evidence="10">Na(+) is not transported, but it plays an essential structural role and its presence is essential for fluoride channel function.</text>
</comment>
<evidence type="ECO:0000313" key="12">
    <source>
        <dbReference type="Proteomes" id="UP000186292"/>
    </source>
</evidence>